<dbReference type="GeneID" id="73290717"/>
<evidence type="ECO:0000313" key="2">
    <source>
        <dbReference type="EMBL" id="UTF52450.1"/>
    </source>
</evidence>
<protein>
    <submittedName>
        <fullName evidence="2">Universal stress protein</fullName>
    </submittedName>
</protein>
<dbReference type="Proteomes" id="UP001056855">
    <property type="component" value="Chromosome"/>
</dbReference>
<name>A0A9E7STE4_9EURY</name>
<gene>
    <name evidence="2" type="ORF">NGM29_11685</name>
</gene>
<proteinExistence type="predicted"/>
<dbReference type="EMBL" id="CP100355">
    <property type="protein sequence ID" value="UTF52450.1"/>
    <property type="molecule type" value="Genomic_DNA"/>
</dbReference>
<dbReference type="CDD" id="cd00293">
    <property type="entry name" value="USP-like"/>
    <property type="match status" value="1"/>
</dbReference>
<accession>A0A9E7STE4</accession>
<feature type="domain" description="UspA" evidence="1">
    <location>
        <begin position="5"/>
        <end position="143"/>
    </location>
</feature>
<organism evidence="2 3">
    <name type="scientific">Natronosalvus rutilus</name>
    <dbReference type="NCBI Taxonomy" id="2953753"/>
    <lineage>
        <taxon>Archaea</taxon>
        <taxon>Methanobacteriati</taxon>
        <taxon>Methanobacteriota</taxon>
        <taxon>Stenosarchaea group</taxon>
        <taxon>Halobacteria</taxon>
        <taxon>Halobacteriales</taxon>
        <taxon>Natrialbaceae</taxon>
        <taxon>Natronosalvus</taxon>
    </lineage>
</organism>
<keyword evidence="3" id="KW-1185">Reference proteome</keyword>
<reference evidence="2" key="1">
    <citation type="submission" date="2022-06" db="EMBL/GenBank/DDBJ databases">
        <title>Diverse halophilic archaea isolated from saline environments.</title>
        <authorList>
            <person name="Cui H.-L."/>
        </authorList>
    </citation>
    <scope>NUCLEOTIDE SEQUENCE</scope>
    <source>
        <strain evidence="2">WLHS1</strain>
    </source>
</reference>
<evidence type="ECO:0000313" key="3">
    <source>
        <dbReference type="Proteomes" id="UP001056855"/>
    </source>
</evidence>
<dbReference type="AlphaFoldDB" id="A0A9E7STE4"/>
<sequence>MERPLVVTDSSDAVVEVIREAGELAAAADVPLLVLTVVTESEYEKDVDVLGTIDQIERSGFEPDPGEYAEKVAQTAINDLLSDLALETEAVGKYVEDDGDRADAILDVAAANDCDYVFLLGRKRSPTGKALFGDTAQSVILNFDGYVVTMAE</sequence>
<evidence type="ECO:0000259" key="1">
    <source>
        <dbReference type="Pfam" id="PF00582"/>
    </source>
</evidence>
<dbReference type="RefSeq" id="WP_254156379.1">
    <property type="nucleotide sequence ID" value="NZ_CP100355.1"/>
</dbReference>
<dbReference type="Pfam" id="PF00582">
    <property type="entry name" value="Usp"/>
    <property type="match status" value="1"/>
</dbReference>
<dbReference type="InterPro" id="IPR006016">
    <property type="entry name" value="UspA"/>
</dbReference>
<dbReference type="SUPFAM" id="SSF52402">
    <property type="entry name" value="Adenine nucleotide alpha hydrolases-like"/>
    <property type="match status" value="1"/>
</dbReference>
<dbReference type="Gene3D" id="3.40.50.620">
    <property type="entry name" value="HUPs"/>
    <property type="match status" value="1"/>
</dbReference>
<dbReference type="KEGG" id="sawl:NGM29_11685"/>
<dbReference type="InterPro" id="IPR014729">
    <property type="entry name" value="Rossmann-like_a/b/a_fold"/>
</dbReference>